<keyword evidence="1" id="KW-0175">Coiled coil</keyword>
<gene>
    <name evidence="4" type="ORF">KC729_01500</name>
</gene>
<dbReference type="PANTHER" id="PTHR39082:SF1">
    <property type="entry name" value="SCAVENGER RECEPTOR CLASS A MEMBER 3"/>
    <property type="match status" value="1"/>
</dbReference>
<feature type="domain" description="CT398-like coiled coil hairpin" evidence="3">
    <location>
        <begin position="4"/>
        <end position="161"/>
    </location>
</feature>
<reference evidence="4" key="2">
    <citation type="journal article" date="2021" name="Microbiome">
        <title>Successional dynamics and alternative stable states in a saline activated sludge microbial community over 9 years.</title>
        <authorList>
            <person name="Wang Y."/>
            <person name="Ye J."/>
            <person name="Ju F."/>
            <person name="Liu L."/>
            <person name="Boyd J.A."/>
            <person name="Deng Y."/>
            <person name="Parks D.H."/>
            <person name="Jiang X."/>
            <person name="Yin X."/>
            <person name="Woodcroft B.J."/>
            <person name="Tyson G.W."/>
            <person name="Hugenholtz P."/>
            <person name="Polz M.F."/>
            <person name="Zhang T."/>
        </authorList>
    </citation>
    <scope>NUCLEOTIDE SEQUENCE</scope>
    <source>
        <strain evidence="4">HKST-UBA01</strain>
    </source>
</reference>
<protein>
    <recommendedName>
        <fullName evidence="6">C4-type zinc ribbon domain-containing protein</fullName>
    </recommendedName>
</protein>
<reference evidence="4" key="1">
    <citation type="submission" date="2020-04" db="EMBL/GenBank/DDBJ databases">
        <authorList>
            <person name="Zhang T."/>
        </authorList>
    </citation>
    <scope>NUCLEOTIDE SEQUENCE</scope>
    <source>
        <strain evidence="4">HKST-UBA01</strain>
    </source>
</reference>
<dbReference type="Pfam" id="PF24481">
    <property type="entry name" value="CT398_CC"/>
    <property type="match status" value="1"/>
</dbReference>
<name>A0A956RNG5_UNCEI</name>
<evidence type="ECO:0000259" key="3">
    <source>
        <dbReference type="Pfam" id="PF24481"/>
    </source>
</evidence>
<dbReference type="PANTHER" id="PTHR39082">
    <property type="entry name" value="PHOSPHOLIPASE C-BETA-2-RELATED"/>
    <property type="match status" value="1"/>
</dbReference>
<dbReference type="AlphaFoldDB" id="A0A956RNG5"/>
<dbReference type="EMBL" id="JAGQHR010000019">
    <property type="protein sequence ID" value="MCA9726327.1"/>
    <property type="molecule type" value="Genomic_DNA"/>
</dbReference>
<evidence type="ECO:0000259" key="2">
    <source>
        <dbReference type="Pfam" id="PF02591"/>
    </source>
</evidence>
<accession>A0A956RNG5</accession>
<dbReference type="Pfam" id="PF02591">
    <property type="entry name" value="Zn_ribbon_9"/>
    <property type="match status" value="1"/>
</dbReference>
<feature type="coiled-coil region" evidence="1">
    <location>
        <begin position="6"/>
        <end position="151"/>
    </location>
</feature>
<sequence>MIPKEIEKHEAELRRIQSQLDDFADRLEEAQRERRALERDSEQARARRREVEMQQFRVKNQAEYQALTKEIEEMRRRAGDFDEKALAILADEEAVQAEIQRLTDLAAQEEKRGAEVKERLLAELEDTKKLRDAAERRREEMVEQLDLKTRTRYERILKSKGDFAVVTLEGGACGGCYYQLPPQRVAEVRRGTGLVICEGCGRMIVPEDV</sequence>
<dbReference type="InterPro" id="IPR056003">
    <property type="entry name" value="CT398_CC_hairpin"/>
</dbReference>
<dbReference type="Gene3D" id="1.10.287.1490">
    <property type="match status" value="1"/>
</dbReference>
<feature type="domain" description="C4-type zinc ribbon" evidence="2">
    <location>
        <begin position="172"/>
        <end position="204"/>
    </location>
</feature>
<evidence type="ECO:0000256" key="1">
    <source>
        <dbReference type="SAM" id="Coils"/>
    </source>
</evidence>
<organism evidence="4 5">
    <name type="scientific">Eiseniibacteriota bacterium</name>
    <dbReference type="NCBI Taxonomy" id="2212470"/>
    <lineage>
        <taxon>Bacteria</taxon>
        <taxon>Candidatus Eiseniibacteriota</taxon>
    </lineage>
</organism>
<evidence type="ECO:0000313" key="4">
    <source>
        <dbReference type="EMBL" id="MCA9726327.1"/>
    </source>
</evidence>
<comment type="caution">
    <text evidence="4">The sequence shown here is derived from an EMBL/GenBank/DDBJ whole genome shotgun (WGS) entry which is preliminary data.</text>
</comment>
<evidence type="ECO:0008006" key="6">
    <source>
        <dbReference type="Google" id="ProtNLM"/>
    </source>
</evidence>
<proteinExistence type="predicted"/>
<dbReference type="InterPro" id="IPR003743">
    <property type="entry name" value="Zf-RING_7"/>
</dbReference>
<evidence type="ECO:0000313" key="5">
    <source>
        <dbReference type="Proteomes" id="UP000697710"/>
    </source>
</evidence>
<dbReference type="InterPro" id="IPR052376">
    <property type="entry name" value="Oxidative_Scav/Glycosyltrans"/>
</dbReference>
<dbReference type="Proteomes" id="UP000697710">
    <property type="component" value="Unassembled WGS sequence"/>
</dbReference>